<dbReference type="InterPro" id="IPR050557">
    <property type="entry name" value="RTX_toxin/Mannuronan_C5-epim"/>
</dbReference>
<dbReference type="EMBL" id="AJMT01000031">
    <property type="protein sequence ID" value="EIG29995.1"/>
    <property type="molecule type" value="Genomic_DNA"/>
</dbReference>
<dbReference type="SUPFAM" id="SSF51120">
    <property type="entry name" value="beta-Roll"/>
    <property type="match status" value="2"/>
</dbReference>
<evidence type="ECO:0000256" key="3">
    <source>
        <dbReference type="ARBA" id="ARBA00022837"/>
    </source>
</evidence>
<dbReference type="InterPro" id="IPR010566">
    <property type="entry name" value="Haemolys_ca-bd"/>
</dbReference>
<proteinExistence type="predicted"/>
<dbReference type="InterPro" id="IPR001343">
    <property type="entry name" value="Hemolysn_Ca-bd"/>
</dbReference>
<reference evidence="5 6" key="1">
    <citation type="submission" date="2012-04" db="EMBL/GenBank/DDBJ databases">
        <authorList>
            <person name="Harkins D.M."/>
            <person name="Madupu R."/>
            <person name="Durkin A.S."/>
            <person name="Torralba M."/>
            <person name="Methe B."/>
            <person name="Sutton G.G."/>
            <person name="Nelson K.E."/>
        </authorList>
    </citation>
    <scope>NUCLEOTIDE SEQUENCE [LARGE SCALE GENOMIC DNA]</scope>
    <source>
        <strain evidence="5 6">VK64</strain>
    </source>
</reference>
<protein>
    <submittedName>
        <fullName evidence="5">Type I secretion target GGXGXDXXX repeat protein</fullName>
    </submittedName>
</protein>
<dbReference type="PANTHER" id="PTHR38340:SF1">
    <property type="entry name" value="S-LAYER PROTEIN"/>
    <property type="match status" value="1"/>
</dbReference>
<comment type="caution">
    <text evidence="5">The sequence shown here is derived from an EMBL/GenBank/DDBJ whole genome shotgun (WGS) entry which is preliminary data.</text>
</comment>
<dbReference type="RefSeq" id="WP_003763749.1">
    <property type="nucleotide sequence ID" value="NZ_AJMT01000031.1"/>
</dbReference>
<dbReference type="Proteomes" id="UP000004473">
    <property type="component" value="Unassembled WGS sequence"/>
</dbReference>
<dbReference type="Gene3D" id="2.150.10.10">
    <property type="entry name" value="Serralysin-like metalloprotease, C-terminal"/>
    <property type="match status" value="1"/>
</dbReference>
<dbReference type="Pfam" id="PF06594">
    <property type="entry name" value="HCBP_related"/>
    <property type="match status" value="1"/>
</dbReference>
<accession>I2NVY4</accession>
<gene>
    <name evidence="5" type="ORF">HMPREF1051_3079</name>
</gene>
<comment type="subcellular location">
    <subcellularLocation>
        <location evidence="1">Secreted</location>
    </subcellularLocation>
</comment>
<evidence type="ECO:0000256" key="1">
    <source>
        <dbReference type="ARBA" id="ARBA00004613"/>
    </source>
</evidence>
<dbReference type="PRINTS" id="PR00313">
    <property type="entry name" value="CABNDNGRPT"/>
</dbReference>
<evidence type="ECO:0000313" key="5">
    <source>
        <dbReference type="EMBL" id="EIG29995.1"/>
    </source>
</evidence>
<dbReference type="InterPro" id="IPR011049">
    <property type="entry name" value="Serralysin-like_metalloprot_C"/>
</dbReference>
<dbReference type="PATRIC" id="fig|1095748.3.peg.466"/>
<name>I2NVY4_NEISI</name>
<keyword evidence="3" id="KW-0106">Calcium</keyword>
<evidence type="ECO:0000256" key="2">
    <source>
        <dbReference type="ARBA" id="ARBA00022525"/>
    </source>
</evidence>
<dbReference type="GO" id="GO:0005509">
    <property type="term" value="F:calcium ion binding"/>
    <property type="evidence" value="ECO:0007669"/>
    <property type="project" value="InterPro"/>
</dbReference>
<dbReference type="AlphaFoldDB" id="I2NVY4"/>
<evidence type="ECO:0000259" key="4">
    <source>
        <dbReference type="Pfam" id="PF06594"/>
    </source>
</evidence>
<evidence type="ECO:0000313" key="6">
    <source>
        <dbReference type="Proteomes" id="UP000004473"/>
    </source>
</evidence>
<keyword evidence="2" id="KW-0964">Secreted</keyword>
<sequence>DDVIVGSKFNDELSSGTDGRDVIYGMDGDDIIRDEGTTYWGNEWSSDDKLYGGNGNDKLYARVGADYLDGGAGDDYLEGGDGRDTYVFGKGYGHDTIFDFGFDIDEEFNPTSISNAVKFTGGLTLDDLNISVTPGYDKTGIDYTPDPFDYTINPRLNGNTWTVSIKGSNDVLTIKNQMGSQGAISEFQFDNGTYSTEQIIEHFGLKVSHVRKDGTIIQYLNDDSDTFEQRLYEGSNRIIHGTDNGDTVSVSGNYGGKTTFIGGSGDDTVKVGHDSTIDAGAGNDTISGGSYANTITFGKGSGHDKLSLNASGEDNTVLFSGNLTLKDIDLEINKAGNNKENWVVKLKGSDDTLTVLDAVHSSDGGDTVDAFKFAASGETYSMSQFLTALGHDTAHQGVL</sequence>
<dbReference type="GO" id="GO:0005576">
    <property type="term" value="C:extracellular region"/>
    <property type="evidence" value="ECO:0007669"/>
    <property type="project" value="UniProtKB-SubCell"/>
</dbReference>
<feature type="non-terminal residue" evidence="5">
    <location>
        <position position="1"/>
    </location>
</feature>
<feature type="domain" description="Haemolysin-type calcium binding-related" evidence="4">
    <location>
        <begin position="163"/>
        <end position="193"/>
    </location>
</feature>
<dbReference type="InterPro" id="IPR018511">
    <property type="entry name" value="Hemolysin-typ_Ca-bd_CS"/>
</dbReference>
<organism evidence="5 6">
    <name type="scientific">Neisseria sicca VK64</name>
    <dbReference type="NCBI Taxonomy" id="1095748"/>
    <lineage>
        <taxon>Bacteria</taxon>
        <taxon>Pseudomonadati</taxon>
        <taxon>Pseudomonadota</taxon>
        <taxon>Betaproteobacteria</taxon>
        <taxon>Neisseriales</taxon>
        <taxon>Neisseriaceae</taxon>
        <taxon>Neisseria</taxon>
    </lineage>
</organism>
<dbReference type="PROSITE" id="PS00330">
    <property type="entry name" value="HEMOLYSIN_CALCIUM"/>
    <property type="match status" value="2"/>
</dbReference>
<dbReference type="Pfam" id="PF00353">
    <property type="entry name" value="HemolysinCabind"/>
    <property type="match status" value="3"/>
</dbReference>
<dbReference type="PANTHER" id="PTHR38340">
    <property type="entry name" value="S-LAYER PROTEIN"/>
    <property type="match status" value="1"/>
</dbReference>